<dbReference type="InterPro" id="IPR018517">
    <property type="entry name" value="tRNA_hU_synthase_CS"/>
</dbReference>
<comment type="cofactor">
    <cofactor evidence="1 12">
        <name>FMN</name>
        <dbReference type="ChEBI" id="CHEBI:58210"/>
    </cofactor>
</comment>
<dbReference type="InterPro" id="IPR004652">
    <property type="entry name" value="DusB-like"/>
</dbReference>
<proteinExistence type="inferred from homology"/>
<comment type="catalytic activity">
    <reaction evidence="11">
        <text>a 5,6-dihydrouridine in tRNA + NAD(+) = a uridine in tRNA + NADH + H(+)</text>
        <dbReference type="Rhea" id="RHEA:54452"/>
        <dbReference type="Rhea" id="RHEA-COMP:13339"/>
        <dbReference type="Rhea" id="RHEA-COMP:13887"/>
        <dbReference type="ChEBI" id="CHEBI:15378"/>
        <dbReference type="ChEBI" id="CHEBI:57540"/>
        <dbReference type="ChEBI" id="CHEBI:57945"/>
        <dbReference type="ChEBI" id="CHEBI:65315"/>
        <dbReference type="ChEBI" id="CHEBI:74443"/>
    </reaction>
</comment>
<gene>
    <name evidence="14" type="primary">dusB</name>
    <name evidence="14" type="ORF">H5985_02130</name>
</gene>
<evidence type="ECO:0000259" key="13">
    <source>
        <dbReference type="Pfam" id="PF01207"/>
    </source>
</evidence>
<dbReference type="PROSITE" id="PS01136">
    <property type="entry name" value="UPF0034"/>
    <property type="match status" value="1"/>
</dbReference>
<feature type="domain" description="DUS-like FMN-binding" evidence="13">
    <location>
        <begin position="16"/>
        <end position="318"/>
    </location>
</feature>
<evidence type="ECO:0000256" key="6">
    <source>
        <dbReference type="ARBA" id="ARBA00022694"/>
    </source>
</evidence>
<comment type="caution">
    <text evidence="14">The sequence shown here is derived from an EMBL/GenBank/DDBJ whole genome shotgun (WGS) entry which is preliminary data.</text>
</comment>
<accession>A0ABS2GRI0</accession>
<dbReference type="PANTHER" id="PTHR45846">
    <property type="entry name" value="TRNA-DIHYDROURIDINE(47) SYNTHASE [NAD(P)(+)]-LIKE"/>
    <property type="match status" value="1"/>
</dbReference>
<dbReference type="Proteomes" id="UP000777002">
    <property type="component" value="Unassembled WGS sequence"/>
</dbReference>
<evidence type="ECO:0000256" key="7">
    <source>
        <dbReference type="ARBA" id="ARBA00022857"/>
    </source>
</evidence>
<dbReference type="RefSeq" id="WP_205049667.1">
    <property type="nucleotide sequence ID" value="NZ_JACJKX010000002.1"/>
</dbReference>
<evidence type="ECO:0000256" key="4">
    <source>
        <dbReference type="ARBA" id="ARBA00022630"/>
    </source>
</evidence>
<dbReference type="Gene3D" id="3.20.20.70">
    <property type="entry name" value="Aldolase class I"/>
    <property type="match status" value="1"/>
</dbReference>
<evidence type="ECO:0000256" key="2">
    <source>
        <dbReference type="ARBA" id="ARBA00002790"/>
    </source>
</evidence>
<name>A0ABS2GRI0_9BURK</name>
<evidence type="ECO:0000256" key="12">
    <source>
        <dbReference type="PIRNR" id="PIRNR006621"/>
    </source>
</evidence>
<dbReference type="Gene3D" id="1.10.1200.80">
    <property type="entry name" value="Putative flavin oxidoreducatase, domain 2"/>
    <property type="match status" value="1"/>
</dbReference>
<evidence type="ECO:0000313" key="15">
    <source>
        <dbReference type="Proteomes" id="UP000777002"/>
    </source>
</evidence>
<dbReference type="EMBL" id="JACJKX010000002">
    <property type="protein sequence ID" value="MBM6928071.1"/>
    <property type="molecule type" value="Genomic_DNA"/>
</dbReference>
<dbReference type="PIRSF" id="PIRSF006621">
    <property type="entry name" value="Dus"/>
    <property type="match status" value="1"/>
</dbReference>
<dbReference type="InterPro" id="IPR001269">
    <property type="entry name" value="DUS_fam"/>
</dbReference>
<dbReference type="InterPro" id="IPR035587">
    <property type="entry name" value="DUS-like_FMN-bd"/>
</dbReference>
<evidence type="ECO:0000256" key="5">
    <source>
        <dbReference type="ARBA" id="ARBA00022643"/>
    </source>
</evidence>
<dbReference type="Pfam" id="PF01207">
    <property type="entry name" value="Dus"/>
    <property type="match status" value="1"/>
</dbReference>
<dbReference type="PANTHER" id="PTHR45846:SF1">
    <property type="entry name" value="TRNA-DIHYDROURIDINE(47) SYNTHASE [NAD(P)(+)]-LIKE"/>
    <property type="match status" value="1"/>
</dbReference>
<comment type="function">
    <text evidence="2 12">Catalyzes the synthesis of 5,6-dihydrouridine (D), a modified base found in the D-loop of most tRNAs, via the reduction of the C5-C6 double bond in target uridines.</text>
</comment>
<dbReference type="SUPFAM" id="SSF51395">
    <property type="entry name" value="FMN-linked oxidoreductases"/>
    <property type="match status" value="1"/>
</dbReference>
<comment type="catalytic activity">
    <reaction evidence="10">
        <text>a 5,6-dihydrouridine in tRNA + NADP(+) = a uridine in tRNA + NADPH + H(+)</text>
        <dbReference type="Rhea" id="RHEA:23624"/>
        <dbReference type="Rhea" id="RHEA-COMP:13339"/>
        <dbReference type="Rhea" id="RHEA-COMP:13887"/>
        <dbReference type="ChEBI" id="CHEBI:15378"/>
        <dbReference type="ChEBI" id="CHEBI:57783"/>
        <dbReference type="ChEBI" id="CHEBI:58349"/>
        <dbReference type="ChEBI" id="CHEBI:65315"/>
        <dbReference type="ChEBI" id="CHEBI:74443"/>
    </reaction>
</comment>
<protein>
    <recommendedName>
        <fullName evidence="12">tRNA-dihydrouridine synthase</fullName>
        <ecNumber evidence="12">1.3.1.-</ecNumber>
    </recommendedName>
</protein>
<evidence type="ECO:0000256" key="11">
    <source>
        <dbReference type="ARBA" id="ARBA00048802"/>
    </source>
</evidence>
<dbReference type="NCBIfam" id="TIGR00737">
    <property type="entry name" value="nifR3_yhdG"/>
    <property type="match status" value="1"/>
</dbReference>
<dbReference type="InterPro" id="IPR024036">
    <property type="entry name" value="tRNA-dHydroUridine_Synthase_C"/>
</dbReference>
<organism evidence="14 15">
    <name type="scientific">Parasutterella secunda</name>
    <dbReference type="NCBI Taxonomy" id="626947"/>
    <lineage>
        <taxon>Bacteria</taxon>
        <taxon>Pseudomonadati</taxon>
        <taxon>Pseudomonadota</taxon>
        <taxon>Betaproteobacteria</taxon>
        <taxon>Burkholderiales</taxon>
        <taxon>Sutterellaceae</taxon>
        <taxon>Parasutterella</taxon>
    </lineage>
</organism>
<keyword evidence="5 12" id="KW-0288">FMN</keyword>
<evidence type="ECO:0000256" key="3">
    <source>
        <dbReference type="ARBA" id="ARBA00022555"/>
    </source>
</evidence>
<reference evidence="14 15" key="1">
    <citation type="journal article" date="2021" name="Sci. Rep.">
        <title>The distribution of antibiotic resistance genes in chicken gut microbiota commensals.</title>
        <authorList>
            <person name="Juricova H."/>
            <person name="Matiasovicova J."/>
            <person name="Kubasova T."/>
            <person name="Cejkova D."/>
            <person name="Rychlik I."/>
        </authorList>
    </citation>
    <scope>NUCLEOTIDE SEQUENCE [LARGE SCALE GENOMIC DNA]</scope>
    <source>
        <strain evidence="14 15">An562</strain>
    </source>
</reference>
<keyword evidence="6 12" id="KW-0819">tRNA processing</keyword>
<evidence type="ECO:0000313" key="14">
    <source>
        <dbReference type="EMBL" id="MBM6928071.1"/>
    </source>
</evidence>
<evidence type="ECO:0000256" key="9">
    <source>
        <dbReference type="ARBA" id="ARBA00023002"/>
    </source>
</evidence>
<sequence length="327" mass="35931">MGINLGRYRIEGSLFLAPMAGVTDAPFRRLCREFGADYAVGEMVASAAQLRKSRKTLARVKFFDDEAPRAVQLLGADPAALKDAFYWACEAGAQVVDFNMGCPAKKVCNVACGSALMKEEPLALEILSVLGEVSKECGVPVTLKCRTGWDEAHKNALTFAQTAQKAGFAMVTIHGRTRTGGFDSSVEYDTIAQVARTVAIPVVANGDITDANRARAVLQYTGAAAVMIGRAALGHPWLFKEIKEALENGCVRATTQEEKVQAILRHWRWHFECYEEPVAVMTFRKHLLWYLTGWSGFETVRAQICQAGDARTQGKLLQDYFAVQGWL</sequence>
<dbReference type="EC" id="1.3.1.-" evidence="12"/>
<evidence type="ECO:0000256" key="1">
    <source>
        <dbReference type="ARBA" id="ARBA00001917"/>
    </source>
</evidence>
<keyword evidence="8" id="KW-0694">RNA-binding</keyword>
<evidence type="ECO:0000256" key="10">
    <source>
        <dbReference type="ARBA" id="ARBA00048205"/>
    </source>
</evidence>
<keyword evidence="3" id="KW-0820">tRNA-binding</keyword>
<dbReference type="InterPro" id="IPR013785">
    <property type="entry name" value="Aldolase_TIM"/>
</dbReference>
<keyword evidence="15" id="KW-1185">Reference proteome</keyword>
<keyword evidence="4 12" id="KW-0285">Flavoprotein</keyword>
<keyword evidence="9 12" id="KW-0560">Oxidoreductase</keyword>
<evidence type="ECO:0000256" key="8">
    <source>
        <dbReference type="ARBA" id="ARBA00022884"/>
    </source>
</evidence>
<keyword evidence="7" id="KW-0521">NADP</keyword>
<dbReference type="CDD" id="cd02801">
    <property type="entry name" value="DUS_like_FMN"/>
    <property type="match status" value="1"/>
</dbReference>
<comment type="similarity">
    <text evidence="12">Belongs to the dus family.</text>
</comment>